<proteinExistence type="predicted"/>
<comment type="caution">
    <text evidence="2">The sequence shown here is derived from an EMBL/GenBank/DDBJ whole genome shotgun (WGS) entry which is preliminary data.</text>
</comment>
<feature type="chain" id="PRO_5046807026" evidence="1">
    <location>
        <begin position="20"/>
        <end position="253"/>
    </location>
</feature>
<dbReference type="Proteomes" id="UP001500840">
    <property type="component" value="Unassembled WGS sequence"/>
</dbReference>
<keyword evidence="1" id="KW-0732">Signal</keyword>
<gene>
    <name evidence="2" type="ORF">GCM10023156_20920</name>
</gene>
<dbReference type="EMBL" id="BAABGA010000029">
    <property type="protein sequence ID" value="GAA4452092.1"/>
    <property type="molecule type" value="Genomic_DNA"/>
</dbReference>
<evidence type="ECO:0000256" key="1">
    <source>
        <dbReference type="SAM" id="SignalP"/>
    </source>
</evidence>
<name>A0ABP8MLX4_9BACT</name>
<reference evidence="3" key="1">
    <citation type="journal article" date="2019" name="Int. J. Syst. Evol. Microbiol.">
        <title>The Global Catalogue of Microorganisms (GCM) 10K type strain sequencing project: providing services to taxonomists for standard genome sequencing and annotation.</title>
        <authorList>
            <consortium name="The Broad Institute Genomics Platform"/>
            <consortium name="The Broad Institute Genome Sequencing Center for Infectious Disease"/>
            <person name="Wu L."/>
            <person name="Ma J."/>
        </authorList>
    </citation>
    <scope>NUCLEOTIDE SEQUENCE [LARGE SCALE GENOMIC DNA]</scope>
    <source>
        <strain evidence="3">JCM 17759</strain>
    </source>
</reference>
<organism evidence="2 3">
    <name type="scientific">Novipirellula rosea</name>
    <dbReference type="NCBI Taxonomy" id="1031540"/>
    <lineage>
        <taxon>Bacteria</taxon>
        <taxon>Pseudomonadati</taxon>
        <taxon>Planctomycetota</taxon>
        <taxon>Planctomycetia</taxon>
        <taxon>Pirellulales</taxon>
        <taxon>Pirellulaceae</taxon>
        <taxon>Novipirellula</taxon>
    </lineage>
</organism>
<keyword evidence="3" id="KW-1185">Reference proteome</keyword>
<sequence>MITLMVALTLNLSASLVVAQQTLSVSESQAKESMQWLATRAMQEVPPVYTGDKDWGDTKKVWAGVRAKFDGLKLKTHRRFKQVNHGRWIRYEIKLPEVNAPNAATTKINSATRNDQDYWRIDSTTETPMQFTAKVERWNLGVKLYSVTVTGRMKVQLQLTSTIGLYLDYSEIPPAVVANPIIEGAKLTLVSFEIDRVSKIGGDAAEAWGEIMQEVLIERFIENQNDRIVSKLNKAIEKHRDDLRFSWSMLLDR</sequence>
<accession>A0ABP8MLX4</accession>
<feature type="signal peptide" evidence="1">
    <location>
        <begin position="1"/>
        <end position="19"/>
    </location>
</feature>
<evidence type="ECO:0000313" key="2">
    <source>
        <dbReference type="EMBL" id="GAA4452092.1"/>
    </source>
</evidence>
<evidence type="ECO:0000313" key="3">
    <source>
        <dbReference type="Proteomes" id="UP001500840"/>
    </source>
</evidence>
<protein>
    <submittedName>
        <fullName evidence="2">Uncharacterized protein</fullName>
    </submittedName>
</protein>